<name>A0AAN9E8Y7_CROPI</name>
<organism evidence="2 3">
    <name type="scientific">Crotalaria pallida</name>
    <name type="common">Smooth rattlebox</name>
    <name type="synonym">Crotalaria striata</name>
    <dbReference type="NCBI Taxonomy" id="3830"/>
    <lineage>
        <taxon>Eukaryota</taxon>
        <taxon>Viridiplantae</taxon>
        <taxon>Streptophyta</taxon>
        <taxon>Embryophyta</taxon>
        <taxon>Tracheophyta</taxon>
        <taxon>Spermatophyta</taxon>
        <taxon>Magnoliopsida</taxon>
        <taxon>eudicotyledons</taxon>
        <taxon>Gunneridae</taxon>
        <taxon>Pentapetalae</taxon>
        <taxon>rosids</taxon>
        <taxon>fabids</taxon>
        <taxon>Fabales</taxon>
        <taxon>Fabaceae</taxon>
        <taxon>Papilionoideae</taxon>
        <taxon>50 kb inversion clade</taxon>
        <taxon>genistoids sensu lato</taxon>
        <taxon>core genistoids</taxon>
        <taxon>Crotalarieae</taxon>
        <taxon>Crotalaria</taxon>
    </lineage>
</organism>
<feature type="compositionally biased region" description="Basic and acidic residues" evidence="1">
    <location>
        <begin position="117"/>
        <end position="144"/>
    </location>
</feature>
<accession>A0AAN9E8Y7</accession>
<gene>
    <name evidence="2" type="ORF">RIF29_34473</name>
</gene>
<reference evidence="2 3" key="1">
    <citation type="submission" date="2024-01" db="EMBL/GenBank/DDBJ databases">
        <title>The genomes of 5 underutilized Papilionoideae crops provide insights into root nodulation and disease resistanc.</title>
        <authorList>
            <person name="Yuan L."/>
        </authorList>
    </citation>
    <scope>NUCLEOTIDE SEQUENCE [LARGE SCALE GENOMIC DNA]</scope>
    <source>
        <strain evidence="2">ZHUSHIDOU_FW_LH</strain>
        <tissue evidence="2">Leaf</tissue>
    </source>
</reference>
<proteinExistence type="predicted"/>
<evidence type="ECO:0000313" key="2">
    <source>
        <dbReference type="EMBL" id="KAK7251359.1"/>
    </source>
</evidence>
<dbReference type="AlphaFoldDB" id="A0AAN9E8Y7"/>
<evidence type="ECO:0000313" key="3">
    <source>
        <dbReference type="Proteomes" id="UP001372338"/>
    </source>
</evidence>
<sequence length="160" mass="18147">MRMISLGFQPPCATVMAKKRGRPPKTPITEVKSVSDTLVDVAVSDKNPIGFDTKLDDEDLEIINNLSAKKLESLMHGLDLTRERVKGKKPVDHRSEGLEDHVRLSERSVENEAGPSMKRDRNEQHHTDQVQKTQNEKRSSVWDSFDISKLRNAGEKLNFI</sequence>
<comment type="caution">
    <text evidence="2">The sequence shown here is derived from an EMBL/GenBank/DDBJ whole genome shotgun (WGS) entry which is preliminary data.</text>
</comment>
<dbReference type="EMBL" id="JAYWIO010000007">
    <property type="protein sequence ID" value="KAK7251359.1"/>
    <property type="molecule type" value="Genomic_DNA"/>
</dbReference>
<evidence type="ECO:0000256" key="1">
    <source>
        <dbReference type="SAM" id="MobiDB-lite"/>
    </source>
</evidence>
<keyword evidence="3" id="KW-1185">Reference proteome</keyword>
<dbReference type="Proteomes" id="UP001372338">
    <property type="component" value="Unassembled WGS sequence"/>
</dbReference>
<feature type="region of interest" description="Disordered" evidence="1">
    <location>
        <begin position="83"/>
        <end position="144"/>
    </location>
</feature>
<feature type="compositionally biased region" description="Basic and acidic residues" evidence="1">
    <location>
        <begin position="83"/>
        <end position="110"/>
    </location>
</feature>
<protein>
    <submittedName>
        <fullName evidence="2">Uncharacterized protein</fullName>
    </submittedName>
</protein>